<dbReference type="RefSeq" id="WP_123391059.1">
    <property type="nucleotide sequence ID" value="NZ_RKHO01000001.1"/>
</dbReference>
<feature type="compositionally biased region" description="Low complexity" evidence="1">
    <location>
        <begin position="31"/>
        <end position="70"/>
    </location>
</feature>
<evidence type="ECO:0000256" key="2">
    <source>
        <dbReference type="SAM" id="SignalP"/>
    </source>
</evidence>
<evidence type="ECO:0000313" key="3">
    <source>
        <dbReference type="EMBL" id="ROR91521.1"/>
    </source>
</evidence>
<feature type="signal peptide" evidence="2">
    <location>
        <begin position="1"/>
        <end position="23"/>
    </location>
</feature>
<name>A0A3N2CVG2_9ACTN</name>
<proteinExistence type="predicted"/>
<dbReference type="SUPFAM" id="SSF49503">
    <property type="entry name" value="Cupredoxins"/>
    <property type="match status" value="1"/>
</dbReference>
<dbReference type="OrthoDB" id="3748691at2"/>
<comment type="caution">
    <text evidence="3">The sequence shown here is derived from an EMBL/GenBank/DDBJ whole genome shotgun (WGS) entry which is preliminary data.</text>
</comment>
<dbReference type="AlphaFoldDB" id="A0A3N2CVG2"/>
<keyword evidence="2" id="KW-0732">Signal</keyword>
<dbReference type="Proteomes" id="UP000281738">
    <property type="component" value="Unassembled WGS sequence"/>
</dbReference>
<dbReference type="EMBL" id="RKHO01000001">
    <property type="protein sequence ID" value="ROR91521.1"/>
    <property type="molecule type" value="Genomic_DNA"/>
</dbReference>
<dbReference type="PROSITE" id="PS51257">
    <property type="entry name" value="PROKAR_LIPOPROTEIN"/>
    <property type="match status" value="1"/>
</dbReference>
<dbReference type="InterPro" id="IPR008972">
    <property type="entry name" value="Cupredoxin"/>
</dbReference>
<protein>
    <submittedName>
        <fullName evidence="3">Uncharacterized protein</fullName>
    </submittedName>
</protein>
<organism evidence="3 4">
    <name type="scientific">Nocardioides aurantiacus</name>
    <dbReference type="NCBI Taxonomy" id="86796"/>
    <lineage>
        <taxon>Bacteria</taxon>
        <taxon>Bacillati</taxon>
        <taxon>Actinomycetota</taxon>
        <taxon>Actinomycetes</taxon>
        <taxon>Propionibacteriales</taxon>
        <taxon>Nocardioidaceae</taxon>
        <taxon>Nocardioides</taxon>
    </lineage>
</organism>
<gene>
    <name evidence="3" type="ORF">EDD33_2391</name>
</gene>
<sequence>MSSALGRLLRPTALTVSTLVLLAGCGSSQDPASGSPSGSGSAAASSAASSEASPEASGSSSPSASAETEAAGTVVAITIADGTASPQGKAMQVAIGERVTLRVESDAPGELHIHSTPEQELSFEAGTTEEELTFDRPGVVDVESHDLDQLLVRLEVR</sequence>
<reference evidence="3 4" key="1">
    <citation type="submission" date="2018-11" db="EMBL/GenBank/DDBJ databases">
        <title>Sequencing the genomes of 1000 actinobacteria strains.</title>
        <authorList>
            <person name="Klenk H.-P."/>
        </authorList>
    </citation>
    <scope>NUCLEOTIDE SEQUENCE [LARGE SCALE GENOMIC DNA]</scope>
    <source>
        <strain evidence="3 4">DSM 12652</strain>
    </source>
</reference>
<evidence type="ECO:0000313" key="4">
    <source>
        <dbReference type="Proteomes" id="UP000281738"/>
    </source>
</evidence>
<evidence type="ECO:0000256" key="1">
    <source>
        <dbReference type="SAM" id="MobiDB-lite"/>
    </source>
</evidence>
<feature type="region of interest" description="Disordered" evidence="1">
    <location>
        <begin position="25"/>
        <end position="70"/>
    </location>
</feature>
<keyword evidence="4" id="KW-1185">Reference proteome</keyword>
<accession>A0A3N2CVG2</accession>
<feature type="chain" id="PRO_5039076983" evidence="2">
    <location>
        <begin position="24"/>
        <end position="157"/>
    </location>
</feature>